<dbReference type="InterPro" id="IPR036770">
    <property type="entry name" value="Ankyrin_rpt-contain_sf"/>
</dbReference>
<dbReference type="OrthoDB" id="39098at2759"/>
<dbReference type="Pfam" id="PF00069">
    <property type="entry name" value="Pkinase"/>
    <property type="match status" value="1"/>
</dbReference>
<keyword evidence="6 7" id="KW-0067">ATP-binding</keyword>
<evidence type="ECO:0000313" key="11">
    <source>
        <dbReference type="Proteomes" id="UP000070089"/>
    </source>
</evidence>
<dbReference type="Pfam" id="PF00023">
    <property type="entry name" value="Ank"/>
    <property type="match status" value="1"/>
</dbReference>
<protein>
    <recommendedName>
        <fullName evidence="2">non-specific serine/threonine protein kinase</fullName>
        <ecNumber evidence="2">2.7.11.1</ecNumber>
    </recommendedName>
</protein>
<dbReference type="SUPFAM" id="SSF56112">
    <property type="entry name" value="Protein kinase-like (PK-like)"/>
    <property type="match status" value="1"/>
</dbReference>
<dbReference type="FunFam" id="1.10.510.10:FF:001515">
    <property type="entry name" value="Serine/threonine protein kinase"/>
    <property type="match status" value="1"/>
</dbReference>
<dbReference type="InterPro" id="IPR011009">
    <property type="entry name" value="Kinase-like_dom_sf"/>
</dbReference>
<name>A0A132NZ39_GIAIN</name>
<dbReference type="PANTHER" id="PTHR43671">
    <property type="entry name" value="SERINE/THREONINE-PROTEIN KINASE NEK"/>
    <property type="match status" value="1"/>
</dbReference>
<dbReference type="PROSITE" id="PS50011">
    <property type="entry name" value="PROTEIN_KINASE_DOM"/>
    <property type="match status" value="1"/>
</dbReference>
<evidence type="ECO:0000256" key="4">
    <source>
        <dbReference type="ARBA" id="ARBA00022741"/>
    </source>
</evidence>
<feature type="binding site" evidence="7">
    <location>
        <position position="39"/>
    </location>
    <ligand>
        <name>ATP</name>
        <dbReference type="ChEBI" id="CHEBI:30616"/>
    </ligand>
</feature>
<dbReference type="GO" id="GO:0005524">
    <property type="term" value="F:ATP binding"/>
    <property type="evidence" value="ECO:0007669"/>
    <property type="project" value="UniProtKB-UniRule"/>
</dbReference>
<feature type="compositionally biased region" description="Polar residues" evidence="8">
    <location>
        <begin position="462"/>
        <end position="485"/>
    </location>
</feature>
<dbReference type="EC" id="2.7.11.1" evidence="2"/>
<dbReference type="SMART" id="SM00220">
    <property type="entry name" value="S_TKc"/>
    <property type="match status" value="1"/>
</dbReference>
<gene>
    <name evidence="10" type="ORF">QR46_1019</name>
</gene>
<comment type="caution">
    <text evidence="10">The sequence shown here is derived from an EMBL/GenBank/DDBJ whole genome shotgun (WGS) entry which is preliminary data.</text>
</comment>
<dbReference type="InterPro" id="IPR017441">
    <property type="entry name" value="Protein_kinase_ATP_BS"/>
</dbReference>
<dbReference type="PROSITE" id="PS00108">
    <property type="entry name" value="PROTEIN_KINASE_ST"/>
    <property type="match status" value="1"/>
</dbReference>
<dbReference type="VEuPathDB" id="GiardiaDB:QR46_1019"/>
<feature type="region of interest" description="Disordered" evidence="8">
    <location>
        <begin position="454"/>
        <end position="489"/>
    </location>
</feature>
<dbReference type="PROSITE" id="PS00107">
    <property type="entry name" value="PROTEIN_KINASE_ATP"/>
    <property type="match status" value="1"/>
</dbReference>
<proteinExistence type="inferred from homology"/>
<dbReference type="Gene3D" id="1.10.510.10">
    <property type="entry name" value="Transferase(Phosphotransferase) domain 1"/>
    <property type="match status" value="1"/>
</dbReference>
<dbReference type="SMART" id="SM00248">
    <property type="entry name" value="ANK"/>
    <property type="match status" value="5"/>
</dbReference>
<reference evidence="10 11" key="1">
    <citation type="journal article" date="2015" name="Mol. Biochem. Parasitol.">
        <title>Identification of polymorphic genes for use in assemblage B genotyping assays through comparative genomics of multiple assemblage B Giardia duodenalis isolates.</title>
        <authorList>
            <person name="Wielinga C."/>
            <person name="Thompson R.C."/>
            <person name="Monis P."/>
            <person name="Ryan U."/>
        </authorList>
    </citation>
    <scope>NUCLEOTIDE SEQUENCE [LARGE SCALE GENOMIC DNA]</scope>
    <source>
        <strain evidence="10 11">BAH15c1</strain>
    </source>
</reference>
<organism evidence="10 11">
    <name type="scientific">Giardia duodenalis assemblage B</name>
    <dbReference type="NCBI Taxonomy" id="1394984"/>
    <lineage>
        <taxon>Eukaryota</taxon>
        <taxon>Metamonada</taxon>
        <taxon>Diplomonadida</taxon>
        <taxon>Hexamitidae</taxon>
        <taxon>Giardiinae</taxon>
        <taxon>Giardia</taxon>
    </lineage>
</organism>
<evidence type="ECO:0000313" key="10">
    <source>
        <dbReference type="EMBL" id="KWX14962.1"/>
    </source>
</evidence>
<keyword evidence="5 10" id="KW-0418">Kinase</keyword>
<feature type="region of interest" description="Disordered" evidence="8">
    <location>
        <begin position="366"/>
        <end position="406"/>
    </location>
</feature>
<dbReference type="Proteomes" id="UP000070089">
    <property type="component" value="Unassembled WGS sequence"/>
</dbReference>
<accession>A0A132NZ39</accession>
<feature type="domain" description="Protein kinase" evidence="9">
    <location>
        <begin position="10"/>
        <end position="278"/>
    </location>
</feature>
<sequence length="744" mass="82490">MTDLVVPRGFEQIVTVGCGAFGTVYSAWETSKKRKVAIKEYKVRQLSSGVLRAMKTELEIIPCISHPNLVQHFEVFNEIPGKILLSMEFLESGSLSNLIDKYHQCRQNIPETFVWDITTQMVLALRYLHSPIKENAPNIGRIIHRDLKPDNVFLSSTGAVKIGDFNLSRVIESADAKMTFAGTFSYMAPEILLRKPYNEKVDIWSLGCIVCEMCTNRPIFNFSHSTDYAAEFAKFSAHNIRLPQGLYSNDLIGFIYKLLVVDHNTRPSSSELAQVPQIITAVKRLIERGVYDASILNDLNYTPKHTPGSRTAQPCDDDLTKRGSRSISASRGSRPSSGHPTDMRRPSKQYVHAYTQPSELAETSYVKGGGLHDQGNYSDNADKNRRYPTAGHTGGSGPKEINYSLLENPSTYGNAAIRAPDRTQKETLENSRPFADGTTISIDTSALPAYLKRMTDGDISTRSRPSSSKQRMSQNCATTTLQHSGFSGHGTARYDYQVEGSRAAIDSRTCSRNPRSDSRANRNMYKSESAVAITPNRHDSRQPPSRSISSKDHITKRTPTGTSIHGHTSLMKAATIGDLKSVKQWLSQVRQYDEDGKTALMYAAISDNLNCVELLLPEECRMTDRAGNTALMHAVLNKRFNCIQLLLRQETGLRDIKGRTALMKAAATGQLSIATLLLGAEGGLATPDGSTALTYAANHNDIDMVNLLFSLEFAISEPKLNEMSPTFTSSMKMHLQQLRASRRK</sequence>
<feature type="compositionally biased region" description="Low complexity" evidence="8">
    <location>
        <begin position="325"/>
        <end position="338"/>
    </location>
</feature>
<evidence type="ECO:0000259" key="9">
    <source>
        <dbReference type="PROSITE" id="PS50011"/>
    </source>
</evidence>
<dbReference type="Pfam" id="PF12796">
    <property type="entry name" value="Ank_2"/>
    <property type="match status" value="1"/>
</dbReference>
<evidence type="ECO:0000256" key="7">
    <source>
        <dbReference type="PROSITE-ProRule" id="PRU10141"/>
    </source>
</evidence>
<comment type="similarity">
    <text evidence="1">Belongs to the protein kinase superfamily. NEK Ser/Thr protein kinase family. NIMA subfamily.</text>
</comment>
<dbReference type="EMBL" id="JXTI01000018">
    <property type="protein sequence ID" value="KWX14962.1"/>
    <property type="molecule type" value="Genomic_DNA"/>
</dbReference>
<dbReference type="Gene3D" id="1.25.40.20">
    <property type="entry name" value="Ankyrin repeat-containing domain"/>
    <property type="match status" value="1"/>
</dbReference>
<dbReference type="InterPro" id="IPR002110">
    <property type="entry name" value="Ankyrin_rpt"/>
</dbReference>
<dbReference type="AlphaFoldDB" id="A0A132NZ39"/>
<evidence type="ECO:0000256" key="5">
    <source>
        <dbReference type="ARBA" id="ARBA00022777"/>
    </source>
</evidence>
<evidence type="ECO:0000256" key="6">
    <source>
        <dbReference type="ARBA" id="ARBA00022840"/>
    </source>
</evidence>
<dbReference type="SUPFAM" id="SSF48403">
    <property type="entry name" value="Ankyrin repeat"/>
    <property type="match status" value="1"/>
</dbReference>
<dbReference type="GO" id="GO:0004674">
    <property type="term" value="F:protein serine/threonine kinase activity"/>
    <property type="evidence" value="ECO:0007669"/>
    <property type="project" value="UniProtKB-KW"/>
</dbReference>
<keyword evidence="10" id="KW-0723">Serine/threonine-protein kinase</keyword>
<keyword evidence="4 7" id="KW-0547">Nucleotide-binding</keyword>
<evidence type="ECO:0000256" key="8">
    <source>
        <dbReference type="SAM" id="MobiDB-lite"/>
    </source>
</evidence>
<dbReference type="InterPro" id="IPR050660">
    <property type="entry name" value="NEK_Ser/Thr_kinase"/>
</dbReference>
<keyword evidence="3" id="KW-0808">Transferase</keyword>
<dbReference type="InterPro" id="IPR008271">
    <property type="entry name" value="Ser/Thr_kinase_AS"/>
</dbReference>
<dbReference type="PANTHER" id="PTHR43671:SF13">
    <property type="entry name" value="SERINE_THREONINE-PROTEIN KINASE NEK2"/>
    <property type="match status" value="1"/>
</dbReference>
<evidence type="ECO:0000256" key="1">
    <source>
        <dbReference type="ARBA" id="ARBA00010886"/>
    </source>
</evidence>
<feature type="region of interest" description="Disordered" evidence="8">
    <location>
        <begin position="505"/>
        <end position="565"/>
    </location>
</feature>
<dbReference type="InterPro" id="IPR000719">
    <property type="entry name" value="Prot_kinase_dom"/>
</dbReference>
<evidence type="ECO:0000256" key="2">
    <source>
        <dbReference type="ARBA" id="ARBA00012513"/>
    </source>
</evidence>
<feature type="region of interest" description="Disordered" evidence="8">
    <location>
        <begin position="302"/>
        <end position="347"/>
    </location>
</feature>
<evidence type="ECO:0000256" key="3">
    <source>
        <dbReference type="ARBA" id="ARBA00022679"/>
    </source>
</evidence>